<evidence type="ECO:0000256" key="8">
    <source>
        <dbReference type="ARBA" id="ARBA00022840"/>
    </source>
</evidence>
<evidence type="ECO:0000256" key="3">
    <source>
        <dbReference type="ARBA" id="ARBA00010912"/>
    </source>
</evidence>
<dbReference type="PANTHER" id="PTHR10682">
    <property type="entry name" value="POLY A POLYMERASE"/>
    <property type="match status" value="1"/>
</dbReference>
<dbReference type="FunFam" id="1.10.1410.10:FF:000001">
    <property type="entry name" value="Putative poly(A) polymerase gamma"/>
    <property type="match status" value="1"/>
</dbReference>
<dbReference type="GO" id="GO:0031123">
    <property type="term" value="P:RNA 3'-end processing"/>
    <property type="evidence" value="ECO:0007669"/>
    <property type="project" value="InterPro"/>
</dbReference>
<dbReference type="InterPro" id="IPR011068">
    <property type="entry name" value="NuclTrfase_I-like_C"/>
</dbReference>
<feature type="binding site" evidence="14">
    <location>
        <position position="228"/>
    </location>
    <ligand>
        <name>ATP</name>
        <dbReference type="ChEBI" id="CHEBI:30616"/>
    </ligand>
</feature>
<comment type="cofactor">
    <cofactor evidence="1">
        <name>Mn(2+)</name>
        <dbReference type="ChEBI" id="CHEBI:29035"/>
    </cofactor>
</comment>
<dbReference type="SUPFAM" id="SSF81631">
    <property type="entry name" value="PAP/OAS1 substrate-binding domain"/>
    <property type="match status" value="1"/>
</dbReference>
<dbReference type="GO" id="GO:0005634">
    <property type="term" value="C:nucleus"/>
    <property type="evidence" value="ECO:0007669"/>
    <property type="project" value="UniProtKB-SubCell"/>
</dbReference>
<dbReference type="Gene3D" id="3.30.460.10">
    <property type="entry name" value="Beta Polymerase, domain 2"/>
    <property type="match status" value="1"/>
</dbReference>
<dbReference type="GO" id="GO:0005524">
    <property type="term" value="F:ATP binding"/>
    <property type="evidence" value="ECO:0007669"/>
    <property type="project" value="UniProtKB-UniRule"/>
</dbReference>
<evidence type="ECO:0000256" key="5">
    <source>
        <dbReference type="ARBA" id="ARBA00022679"/>
    </source>
</evidence>
<feature type="binding site" evidence="14">
    <location>
        <begin position="237"/>
        <end position="238"/>
    </location>
    <ligand>
        <name>ATP</name>
        <dbReference type="ChEBI" id="CHEBI:30616"/>
    </ligand>
</feature>
<comment type="similarity">
    <text evidence="3 13">Belongs to the poly(A) polymerase family.</text>
</comment>
<evidence type="ECO:0000259" key="17">
    <source>
        <dbReference type="Pfam" id="PF04926"/>
    </source>
</evidence>
<gene>
    <name evidence="20" type="ORF">EV356DRAFT_475415</name>
</gene>
<dbReference type="Pfam" id="PF04926">
    <property type="entry name" value="PAP_RNA-bind"/>
    <property type="match status" value="1"/>
</dbReference>
<keyword evidence="5 13" id="KW-0808">Transferase</keyword>
<dbReference type="GO" id="GO:1990817">
    <property type="term" value="F:poly(A) RNA polymerase activity"/>
    <property type="evidence" value="ECO:0007669"/>
    <property type="project" value="UniProtKB-UniRule"/>
</dbReference>
<comment type="function">
    <text evidence="13">Polymerase that creates the 3'-poly(A) tail of mRNA's.</text>
</comment>
<dbReference type="GO" id="GO:0003723">
    <property type="term" value="F:RNA binding"/>
    <property type="evidence" value="ECO:0007669"/>
    <property type="project" value="UniProtKB-UniRule"/>
</dbReference>
<keyword evidence="9 15" id="KW-0460">Magnesium</keyword>
<dbReference type="AlphaFoldDB" id="A0A6A6GUK8"/>
<evidence type="ECO:0000256" key="15">
    <source>
        <dbReference type="PIRSR" id="PIRSR018425-2"/>
    </source>
</evidence>
<keyword evidence="7 13" id="KW-0547">Nucleotide-binding</keyword>
<dbReference type="InterPro" id="IPR043519">
    <property type="entry name" value="NT_sf"/>
</dbReference>
<dbReference type="InterPro" id="IPR007012">
    <property type="entry name" value="PolA_pol_cen_dom"/>
</dbReference>
<feature type="binding site" evidence="14">
    <location>
        <begin position="101"/>
        <end position="103"/>
    </location>
    <ligand>
        <name>ATP</name>
        <dbReference type="ChEBI" id="CHEBI:30616"/>
    </ligand>
</feature>
<keyword evidence="12 13" id="KW-0539">Nucleus</keyword>
<dbReference type="SUPFAM" id="SSF81301">
    <property type="entry name" value="Nucleotidyltransferase"/>
    <property type="match status" value="1"/>
</dbReference>
<feature type="domain" description="Poly(A) polymerase RNA-binding" evidence="17">
    <location>
        <begin position="357"/>
        <end position="553"/>
    </location>
</feature>
<feature type="binding site" evidence="14">
    <location>
        <position position="219"/>
    </location>
    <ligand>
        <name>ATP</name>
        <dbReference type="ChEBI" id="CHEBI:30616"/>
    </ligand>
</feature>
<dbReference type="Pfam" id="PF20750">
    <property type="entry name" value="PAP_NTPase"/>
    <property type="match status" value="1"/>
</dbReference>
<dbReference type="CDD" id="cd05402">
    <property type="entry name" value="NT_PAP_TUTase"/>
    <property type="match status" value="1"/>
</dbReference>
<dbReference type="GO" id="GO:0006397">
    <property type="term" value="P:mRNA processing"/>
    <property type="evidence" value="ECO:0007669"/>
    <property type="project" value="UniProtKB-KW"/>
</dbReference>
<feature type="binding site" evidence="15">
    <location>
        <position position="158"/>
    </location>
    <ligand>
        <name>Mg(2+)</name>
        <dbReference type="ChEBI" id="CHEBI:18420"/>
        <label>2</label>
        <note>catalytic</note>
    </ligand>
</feature>
<dbReference type="Gene3D" id="1.10.1410.10">
    <property type="match status" value="1"/>
</dbReference>
<dbReference type="InterPro" id="IPR007010">
    <property type="entry name" value="PolA_pol_RNA-bd_dom"/>
</dbReference>
<evidence type="ECO:0000256" key="1">
    <source>
        <dbReference type="ARBA" id="ARBA00001936"/>
    </source>
</evidence>
<dbReference type="PANTHER" id="PTHR10682:SF10">
    <property type="entry name" value="POLYNUCLEOTIDE ADENYLYLTRANSFERASE"/>
    <property type="match status" value="1"/>
</dbReference>
<organism evidence="20 21">
    <name type="scientific">Viridothelium virens</name>
    <name type="common">Speckled blister lichen</name>
    <name type="synonym">Trypethelium virens</name>
    <dbReference type="NCBI Taxonomy" id="1048519"/>
    <lineage>
        <taxon>Eukaryota</taxon>
        <taxon>Fungi</taxon>
        <taxon>Dikarya</taxon>
        <taxon>Ascomycota</taxon>
        <taxon>Pezizomycotina</taxon>
        <taxon>Dothideomycetes</taxon>
        <taxon>Dothideomycetes incertae sedis</taxon>
        <taxon>Trypetheliales</taxon>
        <taxon>Trypetheliaceae</taxon>
        <taxon>Viridothelium</taxon>
    </lineage>
</organism>
<accession>A0A6A6GUK8</accession>
<feature type="binding site" evidence="15">
    <location>
        <position position="101"/>
    </location>
    <ligand>
        <name>Mg(2+)</name>
        <dbReference type="ChEBI" id="CHEBI:18420"/>
        <label>1</label>
        <note>catalytic</note>
    </ligand>
</feature>
<reference evidence="20" key="1">
    <citation type="journal article" date="2020" name="Stud. Mycol.">
        <title>101 Dothideomycetes genomes: a test case for predicting lifestyles and emergence of pathogens.</title>
        <authorList>
            <person name="Haridas S."/>
            <person name="Albert R."/>
            <person name="Binder M."/>
            <person name="Bloem J."/>
            <person name="Labutti K."/>
            <person name="Salamov A."/>
            <person name="Andreopoulos B."/>
            <person name="Baker S."/>
            <person name="Barry K."/>
            <person name="Bills G."/>
            <person name="Bluhm B."/>
            <person name="Cannon C."/>
            <person name="Castanera R."/>
            <person name="Culley D."/>
            <person name="Daum C."/>
            <person name="Ezra D."/>
            <person name="Gonzalez J."/>
            <person name="Henrissat B."/>
            <person name="Kuo A."/>
            <person name="Liang C."/>
            <person name="Lipzen A."/>
            <person name="Lutzoni F."/>
            <person name="Magnuson J."/>
            <person name="Mondo S."/>
            <person name="Nolan M."/>
            <person name="Ohm R."/>
            <person name="Pangilinan J."/>
            <person name="Park H.-J."/>
            <person name="Ramirez L."/>
            <person name="Alfaro M."/>
            <person name="Sun H."/>
            <person name="Tritt A."/>
            <person name="Yoshinaga Y."/>
            <person name="Zwiers L.-H."/>
            <person name="Turgeon B."/>
            <person name="Goodwin S."/>
            <person name="Spatafora J."/>
            <person name="Crous P."/>
            <person name="Grigoriev I."/>
        </authorList>
    </citation>
    <scope>NUCLEOTIDE SEQUENCE</scope>
    <source>
        <strain evidence="20">Tuck. ex Michener</strain>
    </source>
</reference>
<feature type="binding site" evidence="14">
    <location>
        <position position="158"/>
    </location>
    <ligand>
        <name>ATP</name>
        <dbReference type="ChEBI" id="CHEBI:30616"/>
    </ligand>
</feature>
<evidence type="ECO:0000256" key="6">
    <source>
        <dbReference type="ARBA" id="ARBA00022723"/>
    </source>
</evidence>
<protein>
    <recommendedName>
        <fullName evidence="13">Poly(A) polymerase</fullName>
        <ecNumber evidence="13">2.7.7.19</ecNumber>
    </recommendedName>
</protein>
<keyword evidence="10" id="KW-0694">RNA-binding</keyword>
<dbReference type="EC" id="2.7.7.19" evidence="13"/>
<evidence type="ECO:0000256" key="12">
    <source>
        <dbReference type="ARBA" id="ARBA00023242"/>
    </source>
</evidence>
<comment type="catalytic activity">
    <reaction evidence="13">
        <text>RNA(n) + ATP = RNA(n)-3'-adenine ribonucleotide + diphosphate</text>
        <dbReference type="Rhea" id="RHEA:11332"/>
        <dbReference type="Rhea" id="RHEA-COMP:14527"/>
        <dbReference type="Rhea" id="RHEA-COMP:17347"/>
        <dbReference type="ChEBI" id="CHEBI:30616"/>
        <dbReference type="ChEBI" id="CHEBI:33019"/>
        <dbReference type="ChEBI" id="CHEBI:140395"/>
        <dbReference type="ChEBI" id="CHEBI:173115"/>
        <dbReference type="EC" id="2.7.7.19"/>
    </reaction>
</comment>
<keyword evidence="4 13" id="KW-0507">mRNA processing</keyword>
<dbReference type="GO" id="GO:0046872">
    <property type="term" value="F:metal ion binding"/>
    <property type="evidence" value="ECO:0007669"/>
    <property type="project" value="UniProtKB-KW"/>
</dbReference>
<comment type="subcellular location">
    <subcellularLocation>
        <location evidence="2 13">Nucleus</location>
    </subcellularLocation>
</comment>
<evidence type="ECO:0000256" key="11">
    <source>
        <dbReference type="ARBA" id="ARBA00023211"/>
    </source>
</evidence>
<feature type="domain" description="Poly(A) polymerase nucleotidyltransferase" evidence="19">
    <location>
        <begin position="9"/>
        <end position="205"/>
    </location>
</feature>
<evidence type="ECO:0000256" key="9">
    <source>
        <dbReference type="ARBA" id="ARBA00022842"/>
    </source>
</evidence>
<dbReference type="InterPro" id="IPR048840">
    <property type="entry name" value="PolA_pol_NTPase"/>
</dbReference>
<evidence type="ECO:0000313" key="20">
    <source>
        <dbReference type="EMBL" id="KAF2229415.1"/>
    </source>
</evidence>
<dbReference type="PIRSF" id="PIRSF018425">
    <property type="entry name" value="PolyA_polymerase"/>
    <property type="match status" value="1"/>
</dbReference>
<dbReference type="Pfam" id="PF04928">
    <property type="entry name" value="PAP_central"/>
    <property type="match status" value="1"/>
</dbReference>
<evidence type="ECO:0000259" key="18">
    <source>
        <dbReference type="Pfam" id="PF04928"/>
    </source>
</evidence>
<dbReference type="FunFam" id="3.30.460.10:FF:000002">
    <property type="entry name" value="Poly(A) polymerase alpha, putative"/>
    <property type="match status" value="1"/>
</dbReference>
<dbReference type="EMBL" id="ML991864">
    <property type="protein sequence ID" value="KAF2229415.1"/>
    <property type="molecule type" value="Genomic_DNA"/>
</dbReference>
<keyword evidence="21" id="KW-1185">Reference proteome</keyword>
<evidence type="ECO:0000256" key="13">
    <source>
        <dbReference type="PIRNR" id="PIRNR018425"/>
    </source>
</evidence>
<evidence type="ECO:0000256" key="10">
    <source>
        <dbReference type="ARBA" id="ARBA00022884"/>
    </source>
</evidence>
<feature type="binding site" evidence="15">
    <location>
        <position position="101"/>
    </location>
    <ligand>
        <name>Mg(2+)</name>
        <dbReference type="ChEBI" id="CHEBI:18420"/>
        <label>2</label>
        <note>catalytic</note>
    </ligand>
</feature>
<dbReference type="Gene3D" id="3.30.70.590">
    <property type="entry name" value="Poly(A) polymerase predicted RNA binding domain"/>
    <property type="match status" value="1"/>
</dbReference>
<feature type="binding site" evidence="15">
    <location>
        <position position="103"/>
    </location>
    <ligand>
        <name>Mg(2+)</name>
        <dbReference type="ChEBI" id="CHEBI:18420"/>
        <label>2</label>
        <note>catalytic</note>
    </ligand>
</feature>
<dbReference type="Proteomes" id="UP000800092">
    <property type="component" value="Unassembled WGS sequence"/>
</dbReference>
<keyword evidence="6 15" id="KW-0479">Metal-binding</keyword>
<feature type="binding site" evidence="14">
    <location>
        <begin position="88"/>
        <end position="90"/>
    </location>
    <ligand>
        <name>ATP</name>
        <dbReference type="ChEBI" id="CHEBI:30616"/>
    </ligand>
</feature>
<evidence type="ECO:0000256" key="7">
    <source>
        <dbReference type="ARBA" id="ARBA00022741"/>
    </source>
</evidence>
<evidence type="ECO:0000256" key="2">
    <source>
        <dbReference type="ARBA" id="ARBA00004123"/>
    </source>
</evidence>
<keyword evidence="8 13" id="KW-0067">ATP-binding</keyword>
<feature type="binding site" evidence="15">
    <location>
        <position position="103"/>
    </location>
    <ligand>
        <name>Mg(2+)</name>
        <dbReference type="ChEBI" id="CHEBI:18420"/>
        <label>1</label>
        <note>catalytic</note>
    </ligand>
</feature>
<dbReference type="InterPro" id="IPR014492">
    <property type="entry name" value="PolyA_polymerase"/>
</dbReference>
<evidence type="ECO:0000259" key="19">
    <source>
        <dbReference type="Pfam" id="PF20750"/>
    </source>
</evidence>
<comment type="cofactor">
    <cofactor evidence="15">
        <name>Mg(2+)</name>
        <dbReference type="ChEBI" id="CHEBI:18420"/>
    </cofactor>
    <text evidence="15">Binds 2 magnesium ions. Also active with manganese.</text>
</comment>
<feature type="domain" description="Poly(A) polymerase central" evidence="18">
    <location>
        <begin position="210"/>
        <end position="355"/>
    </location>
</feature>
<evidence type="ECO:0000256" key="4">
    <source>
        <dbReference type="ARBA" id="ARBA00022664"/>
    </source>
</evidence>
<dbReference type="FunFam" id="3.30.70.590:FF:000003">
    <property type="entry name" value="Poly(A) polymerase"/>
    <property type="match status" value="1"/>
</dbReference>
<name>A0A6A6GUK8_VIRVR</name>
<proteinExistence type="inferred from homology"/>
<evidence type="ECO:0000256" key="14">
    <source>
        <dbReference type="PIRSR" id="PIRSR018425-1"/>
    </source>
</evidence>
<evidence type="ECO:0000256" key="16">
    <source>
        <dbReference type="SAM" id="MobiDB-lite"/>
    </source>
</evidence>
<keyword evidence="11" id="KW-0464">Manganese</keyword>
<sequence>MSEKQPQWGLTQPISTTEPTKQELALNEALLAELKSQNNFEAPEETKKRTSVIGHLKKVTQAFVRHVGQHKGLNRNVVDSAGGNVFTFGSYRLGVYGPGSDIDTLIVAPKHVTREDFFEHFPVLLERMSPSGAIEKLTPVPDAHVPIMKLEYTGVDIDLIFARLAVSTIPPDLKLTENNLLRGLSETDIMSINGTRVTDEILQLIPQPKTFRHALRAIKLWAQRRAVYANVLGFPGGVAWAMMVARICQLYPKACGSIIVLRFFHLIADWPWPRPILLKPIEDLPLNHRIWNPQVYPSDGRHLMPIITPAYPSMCATHNISRSTKKVIMREINRAKDVAQDIFAGKRGWKDLFEKHTFFTHEYKYYLNINAASRTKEAQQIWSGLVQSKVRKLILAIESSDAGIAFVQPFTKGFDRVHRCKTDEEIEMVKQGILDFQASDVQTETTDQASDIKQSMAAEGEGDIHMPTAENGKPAHETDQQGISTIYTTTFYVGIELEKDRKSLDISMPVNDFKWQCTEWPQYNANLNSIRIVHTRNYDLPDDVFEAGEAKPSRAKKTKQAKPNETSAAKKRTQREAGLEVRESILSSNLLLYCNCKGVISRSSGLI</sequence>
<dbReference type="OrthoDB" id="412748at2759"/>
<feature type="region of interest" description="Disordered" evidence="16">
    <location>
        <begin position="547"/>
        <end position="575"/>
    </location>
</feature>
<dbReference type="SUPFAM" id="SSF55003">
    <property type="entry name" value="PAP/Archaeal CCA-adding enzyme, C-terminal domain"/>
    <property type="match status" value="1"/>
</dbReference>
<evidence type="ECO:0000313" key="21">
    <source>
        <dbReference type="Proteomes" id="UP000800092"/>
    </source>
</evidence>